<keyword evidence="6" id="KW-0812">Transmembrane</keyword>
<dbReference type="Pfam" id="PF13641">
    <property type="entry name" value="Glyco_tranf_2_3"/>
    <property type="match status" value="1"/>
</dbReference>
<feature type="transmembrane region" description="Helical" evidence="6">
    <location>
        <begin position="403"/>
        <end position="423"/>
    </location>
</feature>
<feature type="transmembrane region" description="Helical" evidence="6">
    <location>
        <begin position="42"/>
        <end position="60"/>
    </location>
</feature>
<proteinExistence type="predicted"/>
<feature type="transmembrane region" description="Helical" evidence="6">
    <location>
        <begin position="12"/>
        <end position="30"/>
    </location>
</feature>
<dbReference type="Proteomes" id="UP001500897">
    <property type="component" value="Unassembled WGS sequence"/>
</dbReference>
<dbReference type="PANTHER" id="PTHR22913">
    <property type="entry name" value="HYALURONAN SYNTHASE"/>
    <property type="match status" value="1"/>
</dbReference>
<dbReference type="EMBL" id="BAAANS010000042">
    <property type="protein sequence ID" value="GAA2112158.1"/>
    <property type="molecule type" value="Genomic_DNA"/>
</dbReference>
<dbReference type="Gene3D" id="3.90.550.10">
    <property type="entry name" value="Spore Coat Polysaccharide Biosynthesis Protein SpsA, Chain A"/>
    <property type="match status" value="1"/>
</dbReference>
<keyword evidence="4" id="KW-0808">Transferase</keyword>
<keyword evidence="8" id="KW-1185">Reference proteome</keyword>
<dbReference type="PANTHER" id="PTHR22913:SF12">
    <property type="entry name" value="MANNURONAN SYNTHASE"/>
    <property type="match status" value="1"/>
</dbReference>
<organism evidence="7 8">
    <name type="scientific">Kitasatospora saccharophila</name>
    <dbReference type="NCBI Taxonomy" id="407973"/>
    <lineage>
        <taxon>Bacteria</taxon>
        <taxon>Bacillati</taxon>
        <taxon>Actinomycetota</taxon>
        <taxon>Actinomycetes</taxon>
        <taxon>Kitasatosporales</taxon>
        <taxon>Streptomycetaceae</taxon>
        <taxon>Kitasatospora</taxon>
    </lineage>
</organism>
<keyword evidence="2" id="KW-1003">Cell membrane</keyword>
<keyword evidence="5 6" id="KW-0472">Membrane</keyword>
<keyword evidence="6" id="KW-1133">Transmembrane helix</keyword>
<reference evidence="8" key="1">
    <citation type="journal article" date="2019" name="Int. J. Syst. Evol. Microbiol.">
        <title>The Global Catalogue of Microorganisms (GCM) 10K type strain sequencing project: providing services to taxonomists for standard genome sequencing and annotation.</title>
        <authorList>
            <consortium name="The Broad Institute Genomics Platform"/>
            <consortium name="The Broad Institute Genome Sequencing Center for Infectious Disease"/>
            <person name="Wu L."/>
            <person name="Ma J."/>
        </authorList>
    </citation>
    <scope>NUCLEOTIDE SEQUENCE [LARGE SCALE GENOMIC DNA]</scope>
    <source>
        <strain evidence="8">JCM 14559</strain>
    </source>
</reference>
<feature type="transmembrane region" description="Helical" evidence="6">
    <location>
        <begin position="337"/>
        <end position="359"/>
    </location>
</feature>
<evidence type="ECO:0000256" key="3">
    <source>
        <dbReference type="ARBA" id="ARBA00022676"/>
    </source>
</evidence>
<evidence type="ECO:0000256" key="2">
    <source>
        <dbReference type="ARBA" id="ARBA00022475"/>
    </source>
</evidence>
<evidence type="ECO:0000313" key="7">
    <source>
        <dbReference type="EMBL" id="GAA2112158.1"/>
    </source>
</evidence>
<name>A0ABP5J4Q8_9ACTN</name>
<comment type="caution">
    <text evidence="7">The sequence shown here is derived from an EMBL/GenBank/DDBJ whole genome shotgun (WGS) entry which is preliminary data.</text>
</comment>
<dbReference type="RefSeq" id="WP_344555620.1">
    <property type="nucleotide sequence ID" value="NZ_BAAANS010000042.1"/>
</dbReference>
<evidence type="ECO:0000256" key="1">
    <source>
        <dbReference type="ARBA" id="ARBA00004236"/>
    </source>
</evidence>
<evidence type="ECO:0000256" key="6">
    <source>
        <dbReference type="SAM" id="Phobius"/>
    </source>
</evidence>
<gene>
    <name evidence="7" type="primary">hasA</name>
    <name evidence="7" type="ORF">GCM10009759_54690</name>
</gene>
<feature type="transmembrane region" description="Helical" evidence="6">
    <location>
        <begin position="371"/>
        <end position="391"/>
    </location>
</feature>
<keyword evidence="3" id="KW-0328">Glycosyltransferase</keyword>
<evidence type="ECO:0000256" key="5">
    <source>
        <dbReference type="ARBA" id="ARBA00023136"/>
    </source>
</evidence>
<evidence type="ECO:0000256" key="4">
    <source>
        <dbReference type="ARBA" id="ARBA00022679"/>
    </source>
</evidence>
<evidence type="ECO:0000313" key="8">
    <source>
        <dbReference type="Proteomes" id="UP001500897"/>
    </source>
</evidence>
<dbReference type="InterPro" id="IPR029044">
    <property type="entry name" value="Nucleotide-diphossugar_trans"/>
</dbReference>
<sequence length="453" mass="50074">MARIHPASALPRRVLAAVGLTVLAGAYLLVRRVEAGAGPPGGPAPAFGTLYTAMFGWLAWRTVLAYCERPHRADPAGQAALDRAHVAVLVPVFNEDPGWLRRCLASLLAQSRPPDAVHVVDDGSKVDYRREREWFRAACRDAGVAVSWQRTPNRGKRAAQLLAAGRAPEADFFLTIDSDTDLDTEAVAELLRPFADPRVQSVAGVVLAANAEKNLLTRCTDLYMTVWQLNERSAQSVLGSVLVNTGVLAAYRAAVVREHARAYLGETFLGRPVVFSDDSMLTLFAKLRGRTVQQPSALGLAAMPETLDHHLRQQLRWMRGSAIRTCWRLRYLPLTGYAFWLQAAHLFTAATGGVLFLWLFLWQPFTVGVPLWLLLVVPTVISYVEALRYLTVRRHGHPLRRQLAVLALAPLTLLWGMTVLRALKWYGALTCARTGWGTRQDVELALSVPPVDR</sequence>
<comment type="subcellular location">
    <subcellularLocation>
        <location evidence="1">Cell membrane</location>
    </subcellularLocation>
</comment>
<protein>
    <submittedName>
        <fullName evidence="7">Hyaluronan synthase HasA</fullName>
    </submittedName>
</protein>
<accession>A0ABP5J4Q8</accession>
<dbReference type="SUPFAM" id="SSF53448">
    <property type="entry name" value="Nucleotide-diphospho-sugar transferases"/>
    <property type="match status" value="1"/>
</dbReference>